<protein>
    <submittedName>
        <fullName evidence="2">Rubrerythrin</fullName>
    </submittedName>
</protein>
<gene>
    <name evidence="2" type="ordered locus">Pmob_0086</name>
</gene>
<dbReference type="PANTHER" id="PTHR33531">
    <property type="entry name" value="RUBRERYTHRIN SUBFAMILY"/>
    <property type="match status" value="1"/>
</dbReference>
<dbReference type="InterPro" id="IPR012347">
    <property type="entry name" value="Ferritin-like"/>
</dbReference>
<dbReference type="Proteomes" id="UP000000789">
    <property type="component" value="Chromosome"/>
</dbReference>
<dbReference type="InterPro" id="IPR009078">
    <property type="entry name" value="Ferritin-like_SF"/>
</dbReference>
<name>A9BEV7_PETMO</name>
<dbReference type="GO" id="GO:0046872">
    <property type="term" value="F:metal ion binding"/>
    <property type="evidence" value="ECO:0007669"/>
    <property type="project" value="InterPro"/>
</dbReference>
<keyword evidence="3" id="KW-1185">Reference proteome</keyword>
<dbReference type="EMBL" id="CP000879">
    <property type="protein sequence ID" value="ABX30835.1"/>
    <property type="molecule type" value="Genomic_DNA"/>
</dbReference>
<dbReference type="PANTHER" id="PTHR33531:SF7">
    <property type="entry name" value="HYPOTHETICAL MEMBRANE PROTEIN, CONSERVED"/>
    <property type="match status" value="1"/>
</dbReference>
<dbReference type="KEGG" id="pmo:Pmob_0086"/>
<evidence type="ECO:0000313" key="2">
    <source>
        <dbReference type="EMBL" id="ABX30835.1"/>
    </source>
</evidence>
<dbReference type="CDD" id="cd01045">
    <property type="entry name" value="Ferritin_like_AB"/>
    <property type="match status" value="1"/>
</dbReference>
<dbReference type="Pfam" id="PF02915">
    <property type="entry name" value="Rubrerythrin"/>
    <property type="match status" value="2"/>
</dbReference>
<dbReference type="InterPro" id="IPR003251">
    <property type="entry name" value="Rr_diiron-bd_dom"/>
</dbReference>
<dbReference type="STRING" id="403833.Pmob_0086"/>
<evidence type="ECO:0000313" key="3">
    <source>
        <dbReference type="Proteomes" id="UP000000789"/>
    </source>
</evidence>
<dbReference type="OrthoDB" id="9808511at2"/>
<dbReference type="GO" id="GO:0016491">
    <property type="term" value="F:oxidoreductase activity"/>
    <property type="evidence" value="ECO:0007669"/>
    <property type="project" value="InterPro"/>
</dbReference>
<accession>A9BEV7</accession>
<evidence type="ECO:0000259" key="1">
    <source>
        <dbReference type="Pfam" id="PF02915"/>
    </source>
</evidence>
<feature type="domain" description="Rubrerythrin diiron-binding" evidence="1">
    <location>
        <begin position="102"/>
        <end position="158"/>
    </location>
</feature>
<dbReference type="HOGENOM" id="CLU_125830_0_0_0"/>
<organism evidence="2 3">
    <name type="scientific">Petrotoga mobilis (strain DSM 10674 / SJ95)</name>
    <dbReference type="NCBI Taxonomy" id="403833"/>
    <lineage>
        <taxon>Bacteria</taxon>
        <taxon>Thermotogati</taxon>
        <taxon>Thermotogota</taxon>
        <taxon>Thermotogae</taxon>
        <taxon>Petrotogales</taxon>
        <taxon>Petrotogaceae</taxon>
        <taxon>Petrotoga</taxon>
    </lineage>
</organism>
<dbReference type="RefSeq" id="WP_012207942.1">
    <property type="nucleotide sequence ID" value="NC_010003.1"/>
</dbReference>
<dbReference type="eggNOG" id="COG1633">
    <property type="taxonomic scope" value="Bacteria"/>
</dbReference>
<proteinExistence type="predicted"/>
<sequence length="168" mass="19768">MNEKKALGILEYSLSKELEGMQFYESKAKTVKIKQVKETFEDLSSMEKGHADYISSLIKDVKSHDYGHFSQPTDVGKSFSKRATQEIAYQGDFTAVKSDIPVLRMAYLIEEDFMNFYNKAAESVEDEELKKILNHLAEWEKEHRDRIYTLYQKLSKDYWEHMDVEPLY</sequence>
<dbReference type="Gene3D" id="1.20.1260.10">
    <property type="match status" value="1"/>
</dbReference>
<dbReference type="SUPFAM" id="SSF47240">
    <property type="entry name" value="Ferritin-like"/>
    <property type="match status" value="1"/>
</dbReference>
<feature type="domain" description="Rubrerythrin diiron-binding" evidence="1">
    <location>
        <begin position="9"/>
        <end position="84"/>
    </location>
</feature>
<dbReference type="AlphaFoldDB" id="A9BEV7"/>
<reference evidence="2" key="1">
    <citation type="submission" date="2007-11" db="EMBL/GenBank/DDBJ databases">
        <title>Complete sequence of Petroga mobilis SJ95.</title>
        <authorList>
            <consortium name="US DOE Joint Genome Institute"/>
            <person name="Copeland A."/>
            <person name="Lucas S."/>
            <person name="Lapidus A."/>
            <person name="Barry K."/>
            <person name="Glavina del Rio T."/>
            <person name="Dalin E."/>
            <person name="Tice H."/>
            <person name="Pitluck S."/>
            <person name="Meincke L."/>
            <person name="Brettin T."/>
            <person name="Bruce D."/>
            <person name="Detter J.C."/>
            <person name="Han C."/>
            <person name="Kuske C.R."/>
            <person name="Schmutz J."/>
            <person name="Larimer F."/>
            <person name="Land M."/>
            <person name="Hauser L."/>
            <person name="Kyrpides N."/>
            <person name="Mikhailova N."/>
            <person name="Noll K."/>
            <person name="Richardson P."/>
        </authorList>
    </citation>
    <scope>NUCLEOTIDE SEQUENCE [LARGE SCALE GENOMIC DNA]</scope>
    <source>
        <strain evidence="2">SJ95</strain>
    </source>
</reference>